<proteinExistence type="predicted"/>
<dbReference type="PATRIC" id="fig|1619044.3.peg.636"/>
<name>A0A0G1YGJ2_9BACT</name>
<protein>
    <recommendedName>
        <fullName evidence="1">DUF4015 domain-containing protein</fullName>
    </recommendedName>
</protein>
<dbReference type="AlphaFoldDB" id="A0A0G1YGJ2"/>
<dbReference type="InterPro" id="IPR052177">
    <property type="entry name" value="Divisome_Glycosyl_Hydrolase"/>
</dbReference>
<dbReference type="EMBL" id="LCRX01000008">
    <property type="protein sequence ID" value="KKW42320.1"/>
    <property type="molecule type" value="Genomic_DNA"/>
</dbReference>
<dbReference type="PANTHER" id="PTHR43405">
    <property type="entry name" value="GLYCOSYL HYDROLASE DIGH"/>
    <property type="match status" value="1"/>
</dbReference>
<dbReference type="InterPro" id="IPR017853">
    <property type="entry name" value="GH"/>
</dbReference>
<dbReference type="Gene3D" id="3.20.20.80">
    <property type="entry name" value="Glycosidases"/>
    <property type="match status" value="1"/>
</dbReference>
<sequence>MSSTAARFLLATSASLAVILIVWQWSATVSAAERSVTALDLTAAVQPDPEGRLKQKRAKPPAREVKGLYLTAQSAANQAKRDEIIDLVNRTELNAVVIDIKDYSGKILYDSDLDMVERYGTESIVIKDLQSVIKKLHENGIYVIARQTVFQDPRLAERYPEVAIRNTAGGIWRDRSGLAWVDPANEEVWGYNAAIASEAIRLGFDEINFDYVRFPSDGDLSRAVFTNGARPNYEVLHDFFRFLNQKLSPKPAWISIDMFGFVMESHDGLAIGQRLSDALDEVDYISPMIYPSHYPAGYLGLKNPAAAPGTVIEHSLEKGLPHFVGRRAQARPWLQAFHLGAYYDAAKIRAQIDAVESRTTAGWLLWNAANRYSDAGLKLEPAAEN</sequence>
<organism evidence="2 3">
    <name type="scientific">Candidatus Magasanikbacteria bacterium GW2011_GWA2_56_11</name>
    <dbReference type="NCBI Taxonomy" id="1619044"/>
    <lineage>
        <taxon>Bacteria</taxon>
        <taxon>Candidatus Magasanikiibacteriota</taxon>
    </lineage>
</organism>
<reference evidence="2 3" key="1">
    <citation type="journal article" date="2015" name="Nature">
        <title>rRNA introns, odd ribosomes, and small enigmatic genomes across a large radiation of phyla.</title>
        <authorList>
            <person name="Brown C.T."/>
            <person name="Hug L.A."/>
            <person name="Thomas B.C."/>
            <person name="Sharon I."/>
            <person name="Castelle C.J."/>
            <person name="Singh A."/>
            <person name="Wilkins M.J."/>
            <person name="Williams K.H."/>
            <person name="Banfield J.F."/>
        </authorList>
    </citation>
    <scope>NUCLEOTIDE SEQUENCE [LARGE SCALE GENOMIC DNA]</scope>
</reference>
<evidence type="ECO:0000313" key="2">
    <source>
        <dbReference type="EMBL" id="KKW42320.1"/>
    </source>
</evidence>
<accession>A0A0G1YGJ2</accession>
<feature type="domain" description="DUF4015" evidence="1">
    <location>
        <begin position="67"/>
        <end position="372"/>
    </location>
</feature>
<dbReference type="Pfam" id="PF13200">
    <property type="entry name" value="DUF4015"/>
    <property type="match status" value="1"/>
</dbReference>
<dbReference type="STRING" id="1619044.UY92_C0008G0016"/>
<evidence type="ECO:0000259" key="1">
    <source>
        <dbReference type="Pfam" id="PF13200"/>
    </source>
</evidence>
<dbReference type="PANTHER" id="PTHR43405:SF1">
    <property type="entry name" value="GLYCOSYL HYDROLASE DIGH"/>
    <property type="match status" value="1"/>
</dbReference>
<evidence type="ECO:0000313" key="3">
    <source>
        <dbReference type="Proteomes" id="UP000033870"/>
    </source>
</evidence>
<gene>
    <name evidence="2" type="ORF">UY92_C0008G0016</name>
</gene>
<dbReference type="CDD" id="cd00551">
    <property type="entry name" value="AmyAc_family"/>
    <property type="match status" value="1"/>
</dbReference>
<comment type="caution">
    <text evidence="2">The sequence shown here is derived from an EMBL/GenBank/DDBJ whole genome shotgun (WGS) entry which is preliminary data.</text>
</comment>
<dbReference type="SUPFAM" id="SSF51445">
    <property type="entry name" value="(Trans)glycosidases"/>
    <property type="match status" value="1"/>
</dbReference>
<dbReference type="Proteomes" id="UP000033870">
    <property type="component" value="Unassembled WGS sequence"/>
</dbReference>
<dbReference type="InterPro" id="IPR025275">
    <property type="entry name" value="DUF4015"/>
</dbReference>